<dbReference type="PANTHER" id="PTHR43174:SF1">
    <property type="entry name" value="UDP-N-ACETYLGLUCOSAMINE 2-EPIMERASE"/>
    <property type="match status" value="1"/>
</dbReference>
<proteinExistence type="inferred from homology"/>
<feature type="domain" description="UDP-N-acetylglucosamine 2-epimerase" evidence="2">
    <location>
        <begin position="28"/>
        <end position="346"/>
    </location>
</feature>
<dbReference type="Proteomes" id="UP001628124">
    <property type="component" value="Unassembled WGS sequence"/>
</dbReference>
<dbReference type="EMBL" id="BAABMM010000038">
    <property type="protein sequence ID" value="GAA5252756.1"/>
    <property type="molecule type" value="Genomic_DNA"/>
</dbReference>
<accession>A0ABP9TV43</accession>
<reference evidence="3 4" key="1">
    <citation type="journal article" date="2024" name="Microbiol. Immunol.">
        <title>Discovery of a novel spotted fever group Rickettsia, 'Candidatus Rickettsia kedanie,' in unfed larval chigger mites, Leptotrombidium scutellare.</title>
        <authorList>
            <person name="Ogawa M."/>
            <person name="Matsutani M."/>
            <person name="Katayama T."/>
            <person name="Takada N."/>
            <person name="Noda S."/>
            <person name="Takahashi M."/>
            <person name="Kageyama D."/>
            <person name="Hanaoka N."/>
            <person name="Ebihara H."/>
        </authorList>
    </citation>
    <scope>NUCLEOTIDE SEQUENCE [LARGE SCALE GENOMIC DNA]</scope>
    <source>
        <strain evidence="3 4">KNCP2-13</strain>
    </source>
</reference>
<evidence type="ECO:0000259" key="2">
    <source>
        <dbReference type="Pfam" id="PF02350"/>
    </source>
</evidence>
<dbReference type="NCBIfam" id="TIGR00236">
    <property type="entry name" value="wecB"/>
    <property type="match status" value="1"/>
</dbReference>
<evidence type="ECO:0000313" key="3">
    <source>
        <dbReference type="EMBL" id="GAA5252756.1"/>
    </source>
</evidence>
<gene>
    <name evidence="3" type="primary">wecB</name>
    <name evidence="3" type="ORF">KNCP2_10440</name>
</gene>
<dbReference type="InterPro" id="IPR003331">
    <property type="entry name" value="UDP_GlcNAc_Epimerase_2_dom"/>
</dbReference>
<protein>
    <submittedName>
        <fullName evidence="3">UDP-N-acetylglucosamine 2-epimerase (Non-hydrolyzing)</fullName>
    </submittedName>
</protein>
<dbReference type="PANTHER" id="PTHR43174">
    <property type="entry name" value="UDP-N-ACETYLGLUCOSAMINE 2-EPIMERASE"/>
    <property type="match status" value="1"/>
</dbReference>
<sequence length="419" mass="47601">MLKVMTIVGTRPELIKLCCVISEFDKYTNHILVHTGQNYAYELNQVFFDDMGIRKPDYFLEVAADNTAKSIGLIIEKVDAVLEKEKPDAVLFYGDTNSCLSAIAAKRRKIPIFHMEAGNRCFDQRVPEEINRKIIDHISDVNITLTEHARRYLISEGLPPELIFKSGSHMPEVLDRFMPKILKSDILDKLSLKAKQYFLISSHREENVDVKSNLKELLSSLQTLIKEYNLPVIFSTHPRTKKRLEDLGGGKELGDKIRFLPAFGFTDYVKLQMNAFCILSDSGTITEEASILNLPALNIREAHERPEGMDAGTLIMSGFKAARVLQSVKAITAEHENNKNTQEIYSNDLENWNVKRGASTHSLYLIGEHVSSPKFCRDNASEQKSIVPDYAEAGLVSKKILRIVLSYVDYVNRTVWFKR</sequence>
<evidence type="ECO:0000256" key="1">
    <source>
        <dbReference type="RuleBase" id="RU003513"/>
    </source>
</evidence>
<name>A0ABP9TV43_9RICK</name>
<dbReference type="Pfam" id="PF02350">
    <property type="entry name" value="Epimerase_2"/>
    <property type="match status" value="1"/>
</dbReference>
<dbReference type="SUPFAM" id="SSF53756">
    <property type="entry name" value="UDP-Glycosyltransferase/glycogen phosphorylase"/>
    <property type="match status" value="1"/>
</dbReference>
<keyword evidence="4" id="KW-1185">Reference proteome</keyword>
<evidence type="ECO:0000313" key="4">
    <source>
        <dbReference type="Proteomes" id="UP001628124"/>
    </source>
</evidence>
<dbReference type="RefSeq" id="WP_412708386.1">
    <property type="nucleotide sequence ID" value="NZ_BAABMM010000038.1"/>
</dbReference>
<comment type="caution">
    <text evidence="3">The sequence shown here is derived from an EMBL/GenBank/DDBJ whole genome shotgun (WGS) entry which is preliminary data.</text>
</comment>
<dbReference type="Gene3D" id="3.40.50.2000">
    <property type="entry name" value="Glycogen Phosphorylase B"/>
    <property type="match status" value="2"/>
</dbReference>
<keyword evidence="1" id="KW-0413">Isomerase</keyword>
<organism evidence="3 4">
    <name type="scientific">Candidatus Rickettsia kedanie</name>
    <dbReference type="NCBI Taxonomy" id="3115352"/>
    <lineage>
        <taxon>Bacteria</taxon>
        <taxon>Pseudomonadati</taxon>
        <taxon>Pseudomonadota</taxon>
        <taxon>Alphaproteobacteria</taxon>
        <taxon>Rickettsiales</taxon>
        <taxon>Rickettsiaceae</taxon>
        <taxon>Rickettsieae</taxon>
        <taxon>Rickettsia</taxon>
        <taxon>spotted fever group</taxon>
    </lineage>
</organism>
<comment type="similarity">
    <text evidence="1">Belongs to the UDP-N-acetylglucosamine 2-epimerase family.</text>
</comment>
<dbReference type="CDD" id="cd03786">
    <property type="entry name" value="GTB_UDP-GlcNAc_2-Epimerase"/>
    <property type="match status" value="1"/>
</dbReference>
<dbReference type="InterPro" id="IPR029767">
    <property type="entry name" value="WecB-like"/>
</dbReference>